<keyword evidence="2" id="KW-0479">Metal-binding</keyword>
<feature type="non-terminal residue" evidence="6">
    <location>
        <position position="154"/>
    </location>
</feature>
<evidence type="ECO:0000256" key="3">
    <source>
        <dbReference type="ARBA" id="ARBA00023002"/>
    </source>
</evidence>
<accession>A0AAF0TZL8</accession>
<keyword evidence="4" id="KW-0408">Iron</keyword>
<protein>
    <recommendedName>
        <fullName evidence="5">Isopenicillin N synthase-like Fe(2+) 2OG dioxygenase domain-containing protein</fullName>
    </recommendedName>
</protein>
<proteinExistence type="inferred from homology"/>
<dbReference type="GO" id="GO:0046872">
    <property type="term" value="F:metal ion binding"/>
    <property type="evidence" value="ECO:0007669"/>
    <property type="project" value="UniProtKB-KW"/>
</dbReference>
<dbReference type="EMBL" id="CP133617">
    <property type="protein sequence ID" value="WMV34135.1"/>
    <property type="molecule type" value="Genomic_DNA"/>
</dbReference>
<dbReference type="InterPro" id="IPR044861">
    <property type="entry name" value="IPNS-like_FE2OG_OXY"/>
</dbReference>
<reference evidence="6" key="1">
    <citation type="submission" date="2023-08" db="EMBL/GenBank/DDBJ databases">
        <title>A de novo genome assembly of Solanum verrucosum Schlechtendal, a Mexican diploid species geographically isolated from the other diploid A-genome species in potato relatives.</title>
        <authorList>
            <person name="Hosaka K."/>
        </authorList>
    </citation>
    <scope>NUCLEOTIDE SEQUENCE</scope>
    <source>
        <tissue evidence="6">Young leaves</tissue>
    </source>
</reference>
<evidence type="ECO:0000256" key="4">
    <source>
        <dbReference type="ARBA" id="ARBA00023004"/>
    </source>
</evidence>
<dbReference type="SUPFAM" id="SSF51197">
    <property type="entry name" value="Clavaminate synthase-like"/>
    <property type="match status" value="1"/>
</dbReference>
<keyword evidence="3" id="KW-0560">Oxidoreductase</keyword>
<sequence>MLNGVRRFYEQDTEPACPEPELTLGAGKHSDSDFLTVLLQDHLGGLQVLHKNYWVDIPPVSVLLENLQLISNDKLKSIAHIVLASRVGPIVSVASFFTMGQSLSSRVYGPIRELLSEDNPVRYRETSVKDYADHYNATGIGGKSALSDFRNMKQ</sequence>
<dbReference type="PANTHER" id="PTHR10209">
    <property type="entry name" value="OXIDOREDUCTASE, 2OG-FE II OXYGENASE FAMILY PROTEIN"/>
    <property type="match status" value="1"/>
</dbReference>
<dbReference type="Gene3D" id="2.60.120.330">
    <property type="entry name" value="B-lactam Antibiotic, Isopenicillin N Synthase, Chain"/>
    <property type="match status" value="1"/>
</dbReference>
<dbReference type="GO" id="GO:0016491">
    <property type="term" value="F:oxidoreductase activity"/>
    <property type="evidence" value="ECO:0007669"/>
    <property type="project" value="UniProtKB-KW"/>
</dbReference>
<evidence type="ECO:0000259" key="5">
    <source>
        <dbReference type="Pfam" id="PF03171"/>
    </source>
</evidence>
<keyword evidence="7" id="KW-1185">Reference proteome</keyword>
<evidence type="ECO:0000313" key="6">
    <source>
        <dbReference type="EMBL" id="WMV34135.1"/>
    </source>
</evidence>
<comment type="similarity">
    <text evidence="1">Belongs to the iron/ascorbate-dependent oxidoreductase family.</text>
</comment>
<dbReference type="AlphaFoldDB" id="A0AAF0TZL8"/>
<evidence type="ECO:0000256" key="1">
    <source>
        <dbReference type="ARBA" id="ARBA00008056"/>
    </source>
</evidence>
<dbReference type="PANTHER" id="PTHR10209:SF859">
    <property type="entry name" value="OS03G0690500 PROTEIN"/>
    <property type="match status" value="1"/>
</dbReference>
<dbReference type="InterPro" id="IPR027443">
    <property type="entry name" value="IPNS-like_sf"/>
</dbReference>
<name>A0AAF0TZL8_SOLVR</name>
<feature type="domain" description="Isopenicillin N synthase-like Fe(2+) 2OG dioxygenase" evidence="5">
    <location>
        <begin position="15"/>
        <end position="97"/>
    </location>
</feature>
<organism evidence="6 7">
    <name type="scientific">Solanum verrucosum</name>
    <dbReference type="NCBI Taxonomy" id="315347"/>
    <lineage>
        <taxon>Eukaryota</taxon>
        <taxon>Viridiplantae</taxon>
        <taxon>Streptophyta</taxon>
        <taxon>Embryophyta</taxon>
        <taxon>Tracheophyta</taxon>
        <taxon>Spermatophyta</taxon>
        <taxon>Magnoliopsida</taxon>
        <taxon>eudicotyledons</taxon>
        <taxon>Gunneridae</taxon>
        <taxon>Pentapetalae</taxon>
        <taxon>asterids</taxon>
        <taxon>lamiids</taxon>
        <taxon>Solanales</taxon>
        <taxon>Solanaceae</taxon>
        <taxon>Solanoideae</taxon>
        <taxon>Solaneae</taxon>
        <taxon>Solanum</taxon>
    </lineage>
</organism>
<gene>
    <name evidence="6" type="ORF">MTR67_027520</name>
</gene>
<dbReference type="Pfam" id="PF03171">
    <property type="entry name" value="2OG-FeII_Oxy"/>
    <property type="match status" value="1"/>
</dbReference>
<dbReference type="Proteomes" id="UP001234989">
    <property type="component" value="Chromosome 6"/>
</dbReference>
<evidence type="ECO:0000256" key="2">
    <source>
        <dbReference type="ARBA" id="ARBA00022723"/>
    </source>
</evidence>
<evidence type="ECO:0000313" key="7">
    <source>
        <dbReference type="Proteomes" id="UP001234989"/>
    </source>
</evidence>